<reference evidence="1" key="1">
    <citation type="submission" date="2021-01" db="EMBL/GenBank/DDBJ databases">
        <authorList>
            <person name="Corre E."/>
            <person name="Pelletier E."/>
            <person name="Niang G."/>
            <person name="Scheremetjew M."/>
            <person name="Finn R."/>
            <person name="Kale V."/>
            <person name="Holt S."/>
            <person name="Cochrane G."/>
            <person name="Meng A."/>
            <person name="Brown T."/>
            <person name="Cohen L."/>
        </authorList>
    </citation>
    <scope>NUCLEOTIDE SEQUENCE</scope>
    <source>
        <strain evidence="1">CCMP281</strain>
    </source>
</reference>
<gene>
    <name evidence="1" type="ORF">HERI1096_LOCUS32085</name>
</gene>
<sequence length="131" mass="14158">MAANAPSWQWASEQRKSVFRNNSRAGLACFAGQNKSLPHVVVSDSASVTAEAADIGMLTTAVLGEHAIHLAMSSTPAARDVERLFADWWLLASAADAYHFDRIEGFLTSARIFAGREARNLNGCLQGPRQV</sequence>
<protein>
    <submittedName>
        <fullName evidence="1">Uncharacterized protein</fullName>
    </submittedName>
</protein>
<evidence type="ECO:0000313" key="1">
    <source>
        <dbReference type="EMBL" id="CAE0138132.1"/>
    </source>
</evidence>
<dbReference type="EMBL" id="HBHX01058141">
    <property type="protein sequence ID" value="CAE0138132.1"/>
    <property type="molecule type" value="Transcribed_RNA"/>
</dbReference>
<name>A0A7S3FBE3_9EUKA</name>
<accession>A0A7S3FBE3</accession>
<organism evidence="1">
    <name type="scientific">Haptolina ericina</name>
    <dbReference type="NCBI Taxonomy" id="156174"/>
    <lineage>
        <taxon>Eukaryota</taxon>
        <taxon>Haptista</taxon>
        <taxon>Haptophyta</taxon>
        <taxon>Prymnesiophyceae</taxon>
        <taxon>Prymnesiales</taxon>
        <taxon>Prymnesiaceae</taxon>
        <taxon>Haptolina</taxon>
    </lineage>
</organism>
<dbReference type="AlphaFoldDB" id="A0A7S3FBE3"/>
<proteinExistence type="predicted"/>